<comment type="similarity">
    <text evidence="3">Belongs to the vitamin-B12 independent methionine synthase family.</text>
</comment>
<organism evidence="16 17">
    <name type="scientific">Bifiguratus adelaidae</name>
    <dbReference type="NCBI Taxonomy" id="1938954"/>
    <lineage>
        <taxon>Eukaryota</taxon>
        <taxon>Fungi</taxon>
        <taxon>Fungi incertae sedis</taxon>
        <taxon>Mucoromycota</taxon>
        <taxon>Mucoromycotina</taxon>
        <taxon>Endogonomycetes</taxon>
        <taxon>Endogonales</taxon>
        <taxon>Endogonales incertae sedis</taxon>
        <taxon>Bifiguratus</taxon>
    </lineage>
</organism>
<dbReference type="UniPathway" id="UPA00051">
    <property type="reaction ID" value="UER00082"/>
</dbReference>
<keyword evidence="7" id="KW-0808">Transferase</keyword>
<feature type="binding site" evidence="12">
    <location>
        <position position="669"/>
    </location>
    <ligand>
        <name>Zn(2+)</name>
        <dbReference type="ChEBI" id="CHEBI:29105"/>
        <label>1</label>
        <note>catalytic</note>
    </ligand>
</feature>
<keyword evidence="8 12" id="KW-0479">Metal-binding</keyword>
<comment type="function">
    <text evidence="1">Catalyzes the transfer of a methyl group from 5-methyltetrahydrofolate to homocysteine resulting in methionine formation.</text>
</comment>
<dbReference type="PIRSF" id="PIRSF000382">
    <property type="entry name" value="MeTrfase_B12_ind"/>
    <property type="match status" value="1"/>
</dbReference>
<accession>A0A261XZK1</accession>
<evidence type="ECO:0000256" key="3">
    <source>
        <dbReference type="ARBA" id="ARBA00009553"/>
    </source>
</evidence>
<feature type="binding site" evidence="11">
    <location>
        <position position="625"/>
    </location>
    <ligand>
        <name>L-methionine</name>
        <dbReference type="ChEBI" id="CHEBI:57844"/>
    </ligand>
</feature>
<evidence type="ECO:0000256" key="2">
    <source>
        <dbReference type="ARBA" id="ARBA00004681"/>
    </source>
</evidence>
<evidence type="ECO:0000256" key="13">
    <source>
        <dbReference type="PIRSR" id="PIRSR000382-3"/>
    </source>
</evidence>
<dbReference type="PANTHER" id="PTHR30519">
    <property type="entry name" value="5-METHYLTETRAHYDROPTEROYLTRIGLUTAMATE--HOMOCYSTEINE METHYLTRANSFERASE"/>
    <property type="match status" value="1"/>
</dbReference>
<proteinExistence type="inferred from homology"/>
<dbReference type="InterPro" id="IPR006276">
    <property type="entry name" value="Cobalamin-indep_Met_synthase"/>
</dbReference>
<dbReference type="NCBIfam" id="TIGR01371">
    <property type="entry name" value="met_syn_B12ind"/>
    <property type="match status" value="1"/>
</dbReference>
<feature type="binding site" evidence="12">
    <location>
        <position position="752"/>
    </location>
    <ligand>
        <name>Zn(2+)</name>
        <dbReference type="ChEBI" id="CHEBI:29105"/>
        <label>1</label>
        <note>catalytic</note>
    </ligand>
</feature>
<keyword evidence="9 12" id="KW-0862">Zinc</keyword>
<comment type="caution">
    <text evidence="16">The sequence shown here is derived from an EMBL/GenBank/DDBJ whole genome shotgun (WGS) entry which is preliminary data.</text>
</comment>
<dbReference type="GO" id="GO:0032259">
    <property type="term" value="P:methylation"/>
    <property type="evidence" value="ECO:0007669"/>
    <property type="project" value="UniProtKB-KW"/>
</dbReference>
<feature type="binding site" evidence="11">
    <location>
        <begin position="541"/>
        <end position="542"/>
    </location>
    <ligand>
        <name>5-methyltetrahydropteroyltri-L-glutamate</name>
        <dbReference type="ChEBI" id="CHEBI:58207"/>
    </ligand>
</feature>
<dbReference type="GO" id="GO:0008270">
    <property type="term" value="F:zinc ion binding"/>
    <property type="evidence" value="ECO:0007669"/>
    <property type="project" value="InterPro"/>
</dbReference>
<evidence type="ECO:0000256" key="10">
    <source>
        <dbReference type="ARBA" id="ARBA00023167"/>
    </source>
</evidence>
<evidence type="ECO:0000256" key="1">
    <source>
        <dbReference type="ARBA" id="ARBA00002777"/>
    </source>
</evidence>
<evidence type="ECO:0000256" key="4">
    <source>
        <dbReference type="ARBA" id="ARBA00012034"/>
    </source>
</evidence>
<dbReference type="HAMAP" id="MF_00172">
    <property type="entry name" value="Meth_synth"/>
    <property type="match status" value="1"/>
</dbReference>
<dbReference type="SUPFAM" id="SSF51726">
    <property type="entry name" value="UROD/MetE-like"/>
    <property type="match status" value="2"/>
</dbReference>
<feature type="binding site" evidence="11">
    <location>
        <position position="510"/>
    </location>
    <ligand>
        <name>L-methionine</name>
        <dbReference type="ChEBI" id="CHEBI:57844"/>
    </ligand>
</feature>
<evidence type="ECO:0000256" key="7">
    <source>
        <dbReference type="ARBA" id="ARBA00022679"/>
    </source>
</evidence>
<evidence type="ECO:0000313" key="17">
    <source>
        <dbReference type="Proteomes" id="UP000242875"/>
    </source>
</evidence>
<keyword evidence="5" id="KW-0489">Methyltransferase</keyword>
<evidence type="ECO:0000256" key="8">
    <source>
        <dbReference type="ARBA" id="ARBA00022723"/>
    </source>
</evidence>
<evidence type="ECO:0000313" key="16">
    <source>
        <dbReference type="EMBL" id="OZJ03797.1"/>
    </source>
</evidence>
<keyword evidence="17" id="KW-1185">Reference proteome</keyword>
<dbReference type="EMBL" id="MVBO01000068">
    <property type="protein sequence ID" value="OZJ03797.1"/>
    <property type="molecule type" value="Genomic_DNA"/>
</dbReference>
<protein>
    <recommendedName>
        <fullName evidence="4">5-methyltetrahydropteroyltriglutamate--homocysteine S-methyltransferase</fullName>
        <ecNumber evidence="4">2.1.1.14</ecNumber>
    </recommendedName>
</protein>
<dbReference type="Gene3D" id="3.20.20.210">
    <property type="match status" value="2"/>
</dbReference>
<dbReference type="Pfam" id="PF08267">
    <property type="entry name" value="Meth_synt_1"/>
    <property type="match status" value="1"/>
</dbReference>
<feature type="binding site" evidence="11">
    <location>
        <position position="625"/>
    </location>
    <ligand>
        <name>L-homocysteine</name>
        <dbReference type="ChEBI" id="CHEBI:58199"/>
    </ligand>
</feature>
<dbReference type="InterPro" id="IPR038071">
    <property type="entry name" value="UROD/MetE-like_sf"/>
</dbReference>
<dbReference type="InterPro" id="IPR002629">
    <property type="entry name" value="Met_Synth_C/arc"/>
</dbReference>
<evidence type="ECO:0000256" key="12">
    <source>
        <dbReference type="PIRSR" id="PIRSR000382-2"/>
    </source>
</evidence>
<feature type="domain" description="Cobalamin-independent methionine synthase MetE N-terminal" evidence="15">
    <location>
        <begin position="4"/>
        <end position="330"/>
    </location>
</feature>
<evidence type="ECO:0000256" key="5">
    <source>
        <dbReference type="ARBA" id="ARBA00022603"/>
    </source>
</evidence>
<feature type="binding site" evidence="11">
    <location>
        <position position="130"/>
    </location>
    <ligand>
        <name>5-methyltetrahydropteroyltri-L-glutamate</name>
        <dbReference type="ChEBI" id="CHEBI:58207"/>
    </ligand>
</feature>
<evidence type="ECO:0000256" key="9">
    <source>
        <dbReference type="ARBA" id="ARBA00022833"/>
    </source>
</evidence>
<sequence length="786" mass="88152">MVQATNLGFPYVGAHRELKKHVETFWASGAPTQESTQTLRDAAADLRKAHWRVQVEQGIEQVPVGDFTFYDRMLDTSVLFGAIPKKYQDLGASSLDQYFAMGRGLQRAATATTAKIDVPAMEMKKWFDTNYHFIVPEFEENQEFALAETPAVVSHYHEAKAAGVANPRPVLIGPVTFLYLGKASKASSGFDTLDLLPKLLKSYGTLIQQLAAAGASTIQVDEPILVLDLPVTAKLALEKAYAALHKSASEHSVKLLVASYFGRLDSNLFCIKDNVDALHIDLVKAPEQLDVVLDAIASSNLVLSLGVVDGRNIWKNNLRASLQLLQKAVSKIGLDRILLAPSCSLAHSPYSIEFETEIRKSNPELYDWLSFAVEKCREVAVLTKALREGEDSVSDVLQANERAILSRKESKHTTDAEVRQKVEAINEADYHRHSVFAQRREAQVKRLNLPLYPTTTIGSFPQTKEIRVARNRHNKGLLSDEDYQAFIRSEIERAVRFQEEVDLDVFVHGEPERNDMVEHFGHLLHGYAFTQNGWVVSYGSRCVKPPVIFGDVRRKQPMTIEEIKYAQSLTSKPMKAMLTGPVTMWKWSFPRDDVPASTICQQIGLALRDEVVDLEAAGIPCIQVDEPAIREGLPLRRQDWDAYLKWSVPCFRLSVCGVRDDTQIHTHMCYSDFNDIFDAIQDMDADVITIENSKSDEKLLKVFATKNYTNEIGPGLYDIHSPRVPSVEEMIQRLQALKQHIPEHLLWVNPDCGLKSRGWPETEAALRNLVAVAKHFRSQASATFSA</sequence>
<comment type="pathway">
    <text evidence="2">Amino-acid biosynthesis; L-methionine biosynthesis via de novo pathway; L-methionine from L-homocysteine (MetE route): step 1/1.</text>
</comment>
<feature type="binding site" evidence="12">
    <location>
        <position position="667"/>
    </location>
    <ligand>
        <name>Zn(2+)</name>
        <dbReference type="ChEBI" id="CHEBI:29105"/>
        <label>1</label>
        <note>catalytic</note>
    </ligand>
</feature>
<feature type="binding site" evidence="11">
    <location>
        <position position="587"/>
    </location>
    <ligand>
        <name>5-methyltetrahydropteroyltri-L-glutamate</name>
        <dbReference type="ChEBI" id="CHEBI:58207"/>
    </ligand>
</feature>
<feature type="binding site" evidence="12">
    <location>
        <position position="691"/>
    </location>
    <ligand>
        <name>Zn(2+)</name>
        <dbReference type="ChEBI" id="CHEBI:29105"/>
        <label>1</label>
        <note>catalytic</note>
    </ligand>
</feature>
<feature type="binding site" evidence="12">
    <location>
        <position position="682"/>
    </location>
    <ligand>
        <name>Zn(2+)</name>
        <dbReference type="ChEBI" id="CHEBI:29105"/>
        <label>1</label>
        <note>catalytic</note>
    </ligand>
</feature>
<keyword evidence="10" id="KW-0486">Methionine biosynthesis</keyword>
<dbReference type="NCBIfam" id="NF003556">
    <property type="entry name" value="PRK05222.1"/>
    <property type="match status" value="1"/>
</dbReference>
<dbReference type="InterPro" id="IPR013215">
    <property type="entry name" value="Cbl-indep_Met_Synth_N"/>
</dbReference>
<evidence type="ECO:0000256" key="11">
    <source>
        <dbReference type="PIRSR" id="PIRSR000382-1"/>
    </source>
</evidence>
<dbReference type="OrthoDB" id="1053771at2759"/>
<dbReference type="GO" id="GO:0003871">
    <property type="term" value="F:5-methyltetrahydropteroyltriglutamate-homocysteine S-methyltransferase activity"/>
    <property type="evidence" value="ECO:0007669"/>
    <property type="project" value="UniProtKB-EC"/>
</dbReference>
<evidence type="ECO:0000259" key="15">
    <source>
        <dbReference type="Pfam" id="PF08267"/>
    </source>
</evidence>
<dbReference type="CDD" id="cd03312">
    <property type="entry name" value="CIMS_N_terminal_like"/>
    <property type="match status" value="1"/>
</dbReference>
<dbReference type="Proteomes" id="UP000242875">
    <property type="component" value="Unassembled WGS sequence"/>
</dbReference>
<comment type="cofactor">
    <cofactor evidence="12">
        <name>Zn(2+)</name>
        <dbReference type="ChEBI" id="CHEBI:29105"/>
    </cofactor>
    <text evidence="12">Binds 2 Zn(2+) ions per subunit.</text>
</comment>
<dbReference type="Pfam" id="PF01717">
    <property type="entry name" value="Meth_synt_2"/>
    <property type="match status" value="1"/>
</dbReference>
<dbReference type="AlphaFoldDB" id="A0A261XZK1"/>
<evidence type="ECO:0000259" key="14">
    <source>
        <dbReference type="Pfam" id="PF01717"/>
    </source>
</evidence>
<evidence type="ECO:0000256" key="6">
    <source>
        <dbReference type="ARBA" id="ARBA00022605"/>
    </source>
</evidence>
<dbReference type="EC" id="2.1.1.14" evidence="4"/>
<feature type="domain" description="Cobalamin-independent methionine synthase MetE C-terminal/archaeal" evidence="14">
    <location>
        <begin position="453"/>
        <end position="774"/>
    </location>
</feature>
<dbReference type="GO" id="GO:0019280">
    <property type="term" value="P:L-methionine biosynthetic process from L-homoserine via O-acetyl-L-homoserine"/>
    <property type="evidence" value="ECO:0007669"/>
    <property type="project" value="EnsemblFungi"/>
</dbReference>
<feature type="active site" description="Proton donor" evidence="13">
    <location>
        <position position="720"/>
    </location>
</feature>
<dbReference type="CDD" id="cd03311">
    <property type="entry name" value="CIMS_C_terminal_like"/>
    <property type="match status" value="1"/>
</dbReference>
<feature type="binding site" evidence="11">
    <location>
        <position position="19"/>
    </location>
    <ligand>
        <name>5-methyltetrahydropteroyltri-L-glutamate</name>
        <dbReference type="ChEBI" id="CHEBI:58207"/>
    </ligand>
</feature>
<keyword evidence="6" id="KW-0028">Amino-acid biosynthesis</keyword>
<gene>
    <name evidence="16" type="ORF">BZG36_03020</name>
</gene>
<name>A0A261XZK1_9FUNG</name>
<feature type="binding site" evidence="11">
    <location>
        <begin position="457"/>
        <end position="459"/>
    </location>
    <ligand>
        <name>L-methionine</name>
        <dbReference type="ChEBI" id="CHEBI:57844"/>
    </ligand>
</feature>
<reference evidence="16 17" key="1">
    <citation type="journal article" date="2017" name="Mycologia">
        <title>Bifiguratus adelaidae, gen. et sp. nov., a new member of Mucoromycotina in endophytic and soil-dwelling habitats.</title>
        <authorList>
            <person name="Torres-Cruz T.J."/>
            <person name="Billingsley Tobias T.L."/>
            <person name="Almatruk M."/>
            <person name="Hesse C."/>
            <person name="Kuske C.R."/>
            <person name="Desiro A."/>
            <person name="Benucci G.M."/>
            <person name="Bonito G."/>
            <person name="Stajich J.E."/>
            <person name="Dunlap C."/>
            <person name="Arnold A.E."/>
            <person name="Porras-Alfaro A."/>
        </authorList>
    </citation>
    <scope>NUCLEOTIDE SEQUENCE [LARGE SCALE GENOMIC DNA]</scope>
    <source>
        <strain evidence="16 17">AZ0501</strain>
    </source>
</reference>
<feature type="binding site" evidence="11">
    <location>
        <begin position="457"/>
        <end position="459"/>
    </location>
    <ligand>
        <name>L-homocysteine</name>
        <dbReference type="ChEBI" id="CHEBI:58199"/>
    </ligand>
</feature>